<gene>
    <name evidence="4" type="ORF">ACFQ16_14520</name>
</gene>
<dbReference type="PROSITE" id="PS51176">
    <property type="entry name" value="PDH_ADH"/>
    <property type="match status" value="1"/>
</dbReference>
<evidence type="ECO:0000259" key="3">
    <source>
        <dbReference type="PROSITE" id="PS51176"/>
    </source>
</evidence>
<dbReference type="Pfam" id="PF02153">
    <property type="entry name" value="PDH_N"/>
    <property type="match status" value="1"/>
</dbReference>
<organism evidence="4 5">
    <name type="scientific">Saccharopolyspora rosea</name>
    <dbReference type="NCBI Taxonomy" id="524884"/>
    <lineage>
        <taxon>Bacteria</taxon>
        <taxon>Bacillati</taxon>
        <taxon>Actinomycetota</taxon>
        <taxon>Actinomycetes</taxon>
        <taxon>Pseudonocardiales</taxon>
        <taxon>Pseudonocardiaceae</taxon>
        <taxon>Saccharopolyspora</taxon>
    </lineage>
</organism>
<dbReference type="InterPro" id="IPR003099">
    <property type="entry name" value="Prephen_DH"/>
</dbReference>
<comment type="caution">
    <text evidence="4">The sequence shown here is derived from an EMBL/GenBank/DDBJ whole genome shotgun (WGS) entry which is preliminary data.</text>
</comment>
<dbReference type="InterPro" id="IPR050812">
    <property type="entry name" value="Preph/Arog_dehydrog"/>
</dbReference>
<dbReference type="InterPro" id="IPR046826">
    <property type="entry name" value="PDH_N"/>
</dbReference>
<dbReference type="SUPFAM" id="SSF51735">
    <property type="entry name" value="NAD(P)-binding Rossmann-fold domains"/>
    <property type="match status" value="1"/>
</dbReference>
<proteinExistence type="inferred from homology"/>
<accession>A0ABW3FRD8</accession>
<evidence type="ECO:0000313" key="4">
    <source>
        <dbReference type="EMBL" id="MFD0920961.1"/>
    </source>
</evidence>
<dbReference type="Gene3D" id="1.10.3660.10">
    <property type="entry name" value="6-phosphogluconate dehydrogenase C-terminal like domain"/>
    <property type="match status" value="1"/>
</dbReference>
<dbReference type="SUPFAM" id="SSF48179">
    <property type="entry name" value="6-phosphogluconate dehydrogenase C-terminal domain-like"/>
    <property type="match status" value="1"/>
</dbReference>
<evidence type="ECO:0000313" key="5">
    <source>
        <dbReference type="Proteomes" id="UP001597018"/>
    </source>
</evidence>
<dbReference type="NCBIfam" id="NF005108">
    <property type="entry name" value="PRK06545.1-6"/>
    <property type="match status" value="1"/>
</dbReference>
<sequence length="323" mass="32231">MRAVCVIGLGLIGGSVLRAAANAGRPAWGATASEEDASAARAAGFDVPTSTEEALRRAAEQDALVVVATPLTAVRAVLRQVAWHAPQAWLTDVVSVKDPVDAEVRSLLPGARYAGGHPMAGSAESGWGAGSAGLFEGAAWAVAIEEGTTPDAWLEAATLALDCGAHVVPTSAAAHDDAVARVSHLPHVFAAVLAAVGSDGGPLALSLAAGSFRDGTRVAGSDPALVRAMTEGNRAALLDAVDDALGRLGAARGSLASTGSLKSTVDTGHDARAALEGLATGARTTETIAVDAAALPRLRELGERGGRVVALADGTATVELPDA</sequence>
<dbReference type="GO" id="GO:0008977">
    <property type="term" value="F:prephenate dehydrogenase (NAD+) activity"/>
    <property type="evidence" value="ECO:0007669"/>
    <property type="project" value="UniProtKB-EC"/>
</dbReference>
<evidence type="ECO:0000256" key="2">
    <source>
        <dbReference type="ARBA" id="ARBA00023002"/>
    </source>
</evidence>
<dbReference type="InterPro" id="IPR046825">
    <property type="entry name" value="PDH_C"/>
</dbReference>
<dbReference type="EC" id="1.3.1.12" evidence="4"/>
<evidence type="ECO:0000256" key="1">
    <source>
        <dbReference type="ARBA" id="ARBA00007964"/>
    </source>
</evidence>
<dbReference type="Gene3D" id="3.40.50.720">
    <property type="entry name" value="NAD(P)-binding Rossmann-like Domain"/>
    <property type="match status" value="1"/>
</dbReference>
<dbReference type="RefSeq" id="WP_263250445.1">
    <property type="nucleotide sequence ID" value="NZ_BAABLT010000011.1"/>
</dbReference>
<protein>
    <submittedName>
        <fullName evidence="4">Prephenate dehydrogenase</fullName>
        <ecNumber evidence="4">1.3.1.12</ecNumber>
    </submittedName>
</protein>
<dbReference type="Proteomes" id="UP001597018">
    <property type="component" value="Unassembled WGS sequence"/>
</dbReference>
<comment type="similarity">
    <text evidence="1">Belongs to the prephenate/arogenate dehydrogenase family.</text>
</comment>
<feature type="domain" description="Prephenate/arogenate dehydrogenase" evidence="3">
    <location>
        <begin position="2"/>
        <end position="286"/>
    </location>
</feature>
<dbReference type="PANTHER" id="PTHR21363">
    <property type="entry name" value="PREPHENATE DEHYDROGENASE"/>
    <property type="match status" value="1"/>
</dbReference>
<dbReference type="PANTHER" id="PTHR21363:SF0">
    <property type="entry name" value="PREPHENATE DEHYDROGENASE [NADP(+)]"/>
    <property type="match status" value="1"/>
</dbReference>
<keyword evidence="5" id="KW-1185">Reference proteome</keyword>
<keyword evidence="2 4" id="KW-0560">Oxidoreductase</keyword>
<dbReference type="InterPro" id="IPR008927">
    <property type="entry name" value="6-PGluconate_DH-like_C_sf"/>
</dbReference>
<dbReference type="EMBL" id="JBHTIW010000009">
    <property type="protein sequence ID" value="MFD0920961.1"/>
    <property type="molecule type" value="Genomic_DNA"/>
</dbReference>
<dbReference type="Pfam" id="PF20463">
    <property type="entry name" value="PDH_C"/>
    <property type="match status" value="1"/>
</dbReference>
<reference evidence="5" key="1">
    <citation type="journal article" date="2019" name="Int. J. Syst. Evol. Microbiol.">
        <title>The Global Catalogue of Microorganisms (GCM) 10K type strain sequencing project: providing services to taxonomists for standard genome sequencing and annotation.</title>
        <authorList>
            <consortium name="The Broad Institute Genomics Platform"/>
            <consortium name="The Broad Institute Genome Sequencing Center for Infectious Disease"/>
            <person name="Wu L."/>
            <person name="Ma J."/>
        </authorList>
    </citation>
    <scope>NUCLEOTIDE SEQUENCE [LARGE SCALE GENOMIC DNA]</scope>
    <source>
        <strain evidence="5">CCUG 56401</strain>
    </source>
</reference>
<dbReference type="InterPro" id="IPR036291">
    <property type="entry name" value="NAD(P)-bd_dom_sf"/>
</dbReference>
<name>A0ABW3FRD8_9PSEU</name>